<dbReference type="InterPro" id="IPR036396">
    <property type="entry name" value="Cyt_P450_sf"/>
</dbReference>
<dbReference type="OrthoDB" id="1470350at2759"/>
<dbReference type="Gene3D" id="1.10.630.10">
    <property type="entry name" value="Cytochrome P450"/>
    <property type="match status" value="2"/>
</dbReference>
<dbReference type="InterPro" id="IPR053007">
    <property type="entry name" value="CYP450_monoxygenase_sec-met"/>
</dbReference>
<proteinExistence type="predicted"/>
<gene>
    <name evidence="1" type="ORF">HYALB_00005067</name>
</gene>
<sequence>MSISRKKNQLIRSSEKAPLPISTLHIPGKKVYVVNSPHLIQAVQKQPKALSFRPIEAKLSGAVCGLSQKARDLIMKNVNGTDGNWGISAELYPLFKESLKPGKGLNALNNVMIRVVGDALDSLAERRHFATNEVLALVSMFFSRFEIEPTKGTWKIPKTDNTRVQTVIMEPDDDIEVSIFTRGIPEGVKWKFGLRDSTSFLAMANEDKL</sequence>
<dbReference type="Proteomes" id="UP000701801">
    <property type="component" value="Unassembled WGS sequence"/>
</dbReference>
<name>A0A9N9LS53_9HELO</name>
<accession>A0A9N9LS53</accession>
<reference evidence="1" key="1">
    <citation type="submission" date="2021-07" db="EMBL/GenBank/DDBJ databases">
        <authorList>
            <person name="Durling M."/>
        </authorList>
    </citation>
    <scope>NUCLEOTIDE SEQUENCE</scope>
</reference>
<dbReference type="PANTHER" id="PTHR47582">
    <property type="entry name" value="P450, PUTATIVE (EUROFUNG)-RELATED"/>
    <property type="match status" value="1"/>
</dbReference>
<keyword evidence="2" id="KW-1185">Reference proteome</keyword>
<dbReference type="GO" id="GO:0020037">
    <property type="term" value="F:heme binding"/>
    <property type="evidence" value="ECO:0007669"/>
    <property type="project" value="InterPro"/>
</dbReference>
<evidence type="ECO:0000313" key="1">
    <source>
        <dbReference type="EMBL" id="CAG8978492.1"/>
    </source>
</evidence>
<protein>
    <submittedName>
        <fullName evidence="1">Uncharacterized protein</fullName>
    </submittedName>
</protein>
<dbReference type="AlphaFoldDB" id="A0A9N9LS53"/>
<dbReference type="GO" id="GO:0016705">
    <property type="term" value="F:oxidoreductase activity, acting on paired donors, with incorporation or reduction of molecular oxygen"/>
    <property type="evidence" value="ECO:0007669"/>
    <property type="project" value="InterPro"/>
</dbReference>
<dbReference type="GO" id="GO:0005506">
    <property type="term" value="F:iron ion binding"/>
    <property type="evidence" value="ECO:0007669"/>
    <property type="project" value="InterPro"/>
</dbReference>
<dbReference type="EMBL" id="CAJVRM010000262">
    <property type="protein sequence ID" value="CAG8978492.1"/>
    <property type="molecule type" value="Genomic_DNA"/>
</dbReference>
<dbReference type="PANTHER" id="PTHR47582:SF1">
    <property type="entry name" value="P450, PUTATIVE (EUROFUNG)-RELATED"/>
    <property type="match status" value="1"/>
</dbReference>
<organism evidence="1 2">
    <name type="scientific">Hymenoscyphus albidus</name>
    <dbReference type="NCBI Taxonomy" id="595503"/>
    <lineage>
        <taxon>Eukaryota</taxon>
        <taxon>Fungi</taxon>
        <taxon>Dikarya</taxon>
        <taxon>Ascomycota</taxon>
        <taxon>Pezizomycotina</taxon>
        <taxon>Leotiomycetes</taxon>
        <taxon>Helotiales</taxon>
        <taxon>Helotiaceae</taxon>
        <taxon>Hymenoscyphus</taxon>
    </lineage>
</organism>
<evidence type="ECO:0000313" key="2">
    <source>
        <dbReference type="Proteomes" id="UP000701801"/>
    </source>
</evidence>
<dbReference type="GO" id="GO:0004497">
    <property type="term" value="F:monooxygenase activity"/>
    <property type="evidence" value="ECO:0007669"/>
    <property type="project" value="InterPro"/>
</dbReference>
<comment type="caution">
    <text evidence="1">The sequence shown here is derived from an EMBL/GenBank/DDBJ whole genome shotgun (WGS) entry which is preliminary data.</text>
</comment>